<protein>
    <recommendedName>
        <fullName evidence="8">Phage shock protein PspC N-terminal domain-containing protein</fullName>
    </recommendedName>
</protein>
<evidence type="ECO:0000256" key="6">
    <source>
        <dbReference type="SAM" id="MobiDB-lite"/>
    </source>
</evidence>
<sequence>MSTLHESMTRDGLVRPLDGRLLGGVCAGLGRRFGIDPWPARLLFVLVLMVLPGSQLLIYPILWILMPSETRPPYPYGYPGQTAFMPAPGYQAPAANAPQPPDPPSPSAA</sequence>
<feature type="region of interest" description="Disordered" evidence="6">
    <location>
        <begin position="87"/>
        <end position="109"/>
    </location>
</feature>
<dbReference type="PANTHER" id="PTHR33885">
    <property type="entry name" value="PHAGE SHOCK PROTEIN C"/>
    <property type="match status" value="1"/>
</dbReference>
<feature type="compositionally biased region" description="Low complexity" evidence="6">
    <location>
        <begin position="87"/>
        <end position="97"/>
    </location>
</feature>
<dbReference type="Pfam" id="PF04024">
    <property type="entry name" value="PspC"/>
    <property type="match status" value="1"/>
</dbReference>
<keyword evidence="3 7" id="KW-0812">Transmembrane</keyword>
<feature type="domain" description="Phage shock protein PspC N-terminal" evidence="8">
    <location>
        <begin position="13"/>
        <end position="69"/>
    </location>
</feature>
<gene>
    <name evidence="9" type="ORF">AFE02nite_09390</name>
</gene>
<keyword evidence="4 7" id="KW-1133">Transmembrane helix</keyword>
<feature type="transmembrane region" description="Helical" evidence="7">
    <location>
        <begin position="42"/>
        <end position="66"/>
    </location>
</feature>
<evidence type="ECO:0000313" key="9">
    <source>
        <dbReference type="EMBL" id="GEN79205.1"/>
    </source>
</evidence>
<comment type="caution">
    <text evidence="9">The sequence shown here is derived from an EMBL/GenBank/DDBJ whole genome shotgun (WGS) entry which is preliminary data.</text>
</comment>
<keyword evidence="2" id="KW-1003">Cell membrane</keyword>
<feature type="compositionally biased region" description="Pro residues" evidence="6">
    <location>
        <begin position="98"/>
        <end position="109"/>
    </location>
</feature>
<evidence type="ECO:0000256" key="4">
    <source>
        <dbReference type="ARBA" id="ARBA00022989"/>
    </source>
</evidence>
<evidence type="ECO:0000256" key="7">
    <source>
        <dbReference type="SAM" id="Phobius"/>
    </source>
</evidence>
<evidence type="ECO:0000256" key="2">
    <source>
        <dbReference type="ARBA" id="ARBA00022475"/>
    </source>
</evidence>
<dbReference type="PANTHER" id="PTHR33885:SF3">
    <property type="entry name" value="PHAGE SHOCK PROTEIN C"/>
    <property type="match status" value="1"/>
</dbReference>
<reference evidence="9 10" key="1">
    <citation type="submission" date="2019-07" db="EMBL/GenBank/DDBJ databases">
        <title>Whole genome shotgun sequence of Actinotalea fermentans NBRC 105374.</title>
        <authorList>
            <person name="Hosoyama A."/>
            <person name="Uohara A."/>
            <person name="Ohji S."/>
            <person name="Ichikawa N."/>
        </authorList>
    </citation>
    <scope>NUCLEOTIDE SEQUENCE [LARGE SCALE GENOMIC DNA]</scope>
    <source>
        <strain evidence="9 10">NBRC 105374</strain>
    </source>
</reference>
<dbReference type="Proteomes" id="UP000321484">
    <property type="component" value="Unassembled WGS sequence"/>
</dbReference>
<keyword evidence="10" id="KW-1185">Reference proteome</keyword>
<accession>A0A511YVG8</accession>
<dbReference type="OrthoDB" id="7359894at2"/>
<dbReference type="RefSeq" id="WP_146819142.1">
    <property type="nucleotide sequence ID" value="NZ_BJYK01000001.1"/>
</dbReference>
<evidence type="ECO:0000313" key="10">
    <source>
        <dbReference type="Proteomes" id="UP000321484"/>
    </source>
</evidence>
<evidence type="ECO:0000256" key="3">
    <source>
        <dbReference type="ARBA" id="ARBA00022692"/>
    </source>
</evidence>
<organism evidence="9 10">
    <name type="scientific">Actinotalea fermentans</name>
    <dbReference type="NCBI Taxonomy" id="43671"/>
    <lineage>
        <taxon>Bacteria</taxon>
        <taxon>Bacillati</taxon>
        <taxon>Actinomycetota</taxon>
        <taxon>Actinomycetes</taxon>
        <taxon>Micrococcales</taxon>
        <taxon>Cellulomonadaceae</taxon>
        <taxon>Actinotalea</taxon>
    </lineage>
</organism>
<dbReference type="AlphaFoldDB" id="A0A511YVG8"/>
<evidence type="ECO:0000256" key="5">
    <source>
        <dbReference type="ARBA" id="ARBA00023136"/>
    </source>
</evidence>
<keyword evidence="5 7" id="KW-0472">Membrane</keyword>
<evidence type="ECO:0000259" key="8">
    <source>
        <dbReference type="Pfam" id="PF04024"/>
    </source>
</evidence>
<dbReference type="EMBL" id="BJYK01000001">
    <property type="protein sequence ID" value="GEN79205.1"/>
    <property type="molecule type" value="Genomic_DNA"/>
</dbReference>
<name>A0A511YVG8_9CELL</name>
<evidence type="ECO:0000256" key="1">
    <source>
        <dbReference type="ARBA" id="ARBA00004162"/>
    </source>
</evidence>
<dbReference type="InterPro" id="IPR052027">
    <property type="entry name" value="PspC"/>
</dbReference>
<dbReference type="InterPro" id="IPR007168">
    <property type="entry name" value="Phageshock_PspC_N"/>
</dbReference>
<comment type="subcellular location">
    <subcellularLocation>
        <location evidence="1">Cell membrane</location>
        <topology evidence="1">Single-pass membrane protein</topology>
    </subcellularLocation>
</comment>
<dbReference type="GO" id="GO:0005886">
    <property type="term" value="C:plasma membrane"/>
    <property type="evidence" value="ECO:0007669"/>
    <property type="project" value="UniProtKB-SubCell"/>
</dbReference>
<proteinExistence type="predicted"/>